<dbReference type="InterPro" id="IPR045155">
    <property type="entry name" value="Beta-lactam_cat"/>
</dbReference>
<dbReference type="AlphaFoldDB" id="A0A4R0JNJ3"/>
<accession>A0A4R0JNJ3</accession>
<dbReference type="RefSeq" id="WP_131515041.1">
    <property type="nucleotide sequence ID" value="NZ_SJKD01000004.1"/>
</dbReference>
<evidence type="ECO:0000313" key="2">
    <source>
        <dbReference type="EMBL" id="TCC48803.1"/>
    </source>
</evidence>
<dbReference type="GO" id="GO:0008800">
    <property type="term" value="F:beta-lactamase activity"/>
    <property type="evidence" value="ECO:0007669"/>
    <property type="project" value="InterPro"/>
</dbReference>
<dbReference type="GO" id="GO:0046677">
    <property type="term" value="P:response to antibiotic"/>
    <property type="evidence" value="ECO:0007669"/>
    <property type="project" value="InterPro"/>
</dbReference>
<keyword evidence="2" id="KW-0378">Hydrolase</keyword>
<dbReference type="EMBL" id="SJKD01000004">
    <property type="protein sequence ID" value="TCC48803.1"/>
    <property type="molecule type" value="Genomic_DNA"/>
</dbReference>
<comment type="caution">
    <text evidence="2">The sequence shown here is derived from an EMBL/GenBank/DDBJ whole genome shotgun (WGS) entry which is preliminary data.</text>
</comment>
<dbReference type="InterPro" id="IPR000871">
    <property type="entry name" value="Beta-lactam_class-A"/>
</dbReference>
<dbReference type="SUPFAM" id="SSF56601">
    <property type="entry name" value="beta-lactamase/transpeptidase-like"/>
    <property type="match status" value="2"/>
</dbReference>
<dbReference type="OrthoDB" id="33989at2"/>
<organism evidence="2 3">
    <name type="scientific">Kribbella capetownensis</name>
    <dbReference type="NCBI Taxonomy" id="1572659"/>
    <lineage>
        <taxon>Bacteria</taxon>
        <taxon>Bacillati</taxon>
        <taxon>Actinomycetota</taxon>
        <taxon>Actinomycetes</taxon>
        <taxon>Propionibacteriales</taxon>
        <taxon>Kribbellaceae</taxon>
        <taxon>Kribbella</taxon>
    </lineage>
</organism>
<evidence type="ECO:0000313" key="3">
    <source>
        <dbReference type="Proteomes" id="UP000293342"/>
    </source>
</evidence>
<dbReference type="PANTHER" id="PTHR35333:SF3">
    <property type="entry name" value="BETA-LACTAMASE-TYPE TRANSPEPTIDASE FOLD CONTAINING PROTEIN"/>
    <property type="match status" value="1"/>
</dbReference>
<dbReference type="PANTHER" id="PTHR35333">
    <property type="entry name" value="BETA-LACTAMASE"/>
    <property type="match status" value="1"/>
</dbReference>
<evidence type="ECO:0000259" key="1">
    <source>
        <dbReference type="Pfam" id="PF13354"/>
    </source>
</evidence>
<sequence length="589" mass="63296">MKEQLEQVLGPVHAQAWVHAVDLATGKETGYGEDTPVVLASVFKIPVLVELFRRFGDSRLDPATRMDVPVDGRSAGPTGLSVMADPIELSLCDLAYWMMSVSDNAATDILVNLLGTESINATVRELGLTATRVDGTCDDIYQTIYTDIPDTDKLELEAWRAARAIDPDRTLQASTPRDITRLLAAIWNDEAAPPEQCAEMRRILAGQAWPHRLRSAFTETGTIVSAKTGTLRFWRNEAGVVRTPDGRQYAVASFVRTDDPDYRLPAVDAAVGSVARILVDNLRSVPTKLRSPVTATAATPDEIRAYAGELGAEIWLHARDLATGRTVGVDAETPVVTASVLKVPVALELARQSVAGEVDLTERITVPTEGLVASPYGLAMHRDPTLISYNDLALLMMVISDNVATDLVIDRVGKDRVAALLAELGLPGTAVPQNCAEILASIEADLAISYTDDERELADVPVEKLRALRALDPAGTCRTTPDEITSLLAGIWRDEAADPEACALVRGWMGNQVWPHRLSSGFPGDDITVSGKTGTLPLVRNEVGVVEFPDGGRYAVGVFTRAADPAPNAPQFDGLIGWAAAQAVAQLRS</sequence>
<dbReference type="GO" id="GO:0030655">
    <property type="term" value="P:beta-lactam antibiotic catabolic process"/>
    <property type="evidence" value="ECO:0007669"/>
    <property type="project" value="InterPro"/>
</dbReference>
<feature type="domain" description="Beta-lactamase class A catalytic" evidence="1">
    <location>
        <begin position="316"/>
        <end position="560"/>
    </location>
</feature>
<dbReference type="Pfam" id="PF13354">
    <property type="entry name" value="Beta-lactamase2"/>
    <property type="match status" value="2"/>
</dbReference>
<proteinExistence type="predicted"/>
<feature type="domain" description="Beta-lactamase class A catalytic" evidence="1">
    <location>
        <begin position="18"/>
        <end position="254"/>
    </location>
</feature>
<reference evidence="2 3" key="1">
    <citation type="submission" date="2019-02" db="EMBL/GenBank/DDBJ databases">
        <title>Kribbella capetownensis sp. nov. and Kribbella speibonae sp. nov., isolated from soil.</title>
        <authorList>
            <person name="Curtis S.M."/>
            <person name="Norton I."/>
            <person name="Everest G.J."/>
            <person name="Meyers P.R."/>
        </authorList>
    </citation>
    <scope>NUCLEOTIDE SEQUENCE [LARGE SCALE GENOMIC DNA]</scope>
    <source>
        <strain evidence="2 3">YM53</strain>
    </source>
</reference>
<keyword evidence="3" id="KW-1185">Reference proteome</keyword>
<protein>
    <submittedName>
        <fullName evidence="2">Serine hydrolase</fullName>
    </submittedName>
</protein>
<gene>
    <name evidence="2" type="ORF">E0H75_19720</name>
</gene>
<dbReference type="Proteomes" id="UP000293342">
    <property type="component" value="Unassembled WGS sequence"/>
</dbReference>
<dbReference type="InterPro" id="IPR012338">
    <property type="entry name" value="Beta-lactam/transpept-like"/>
</dbReference>
<dbReference type="Gene3D" id="3.40.710.10">
    <property type="entry name" value="DD-peptidase/beta-lactamase superfamily"/>
    <property type="match status" value="2"/>
</dbReference>
<name>A0A4R0JNJ3_9ACTN</name>